<comment type="caution">
    <text evidence="1">The sequence shown here is derived from an EMBL/GenBank/DDBJ whole genome shotgun (WGS) entry which is preliminary data.</text>
</comment>
<accession>A0ACC1Y6R7</accession>
<name>A0ACC1Y6R7_MELAZ</name>
<proteinExistence type="predicted"/>
<sequence length="509" mass="56626">MSSFILKRSRNSSSFLFQNPSNKSATLNSSQPNNLIYSSQNHTVFHSGFSTFLLNNMKNPSSSYSTLSRRMHRNLKDMILASGFSVLSVRSPSGSNEVVVFPRGCGLFGTWAAVEPSTSDGLTVDGIVANNWAILDESESDWKSHAAAIAQSIQVIKRRLQWKKLKVRLNLLSAELNKPDLWDDPVHAGKISREHGSLMGKVKEVKAFEQELLEHIDMIKLAREENDTDLESESLQALLSMRRNSKERELEALLSGEQDPCSCYIEVQAGAGGTESMDWASMVMQMYKSWAQRRGYVVTLMDEMPGEIAGIKRATIKVDGEYAFGYAKAEVGAHRLVRISPFDSSKRRHTSFAAVAVIPMLGDGSTRVQINESDLRIERFRAGGAGGQHVNTTESAVRIVHIPTGVTATCQNERSQHQNKASAMAVLQSRLDQLEMARQAQMNAQHTQSLTEISWGNQIRTYVLHPYRMVKDLRTNYEVSDPDSVLEGDLDGFILSYLSASLDKDEDGQ</sequence>
<evidence type="ECO:0000313" key="1">
    <source>
        <dbReference type="EMBL" id="KAJ4719349.1"/>
    </source>
</evidence>
<organism evidence="1 2">
    <name type="scientific">Melia azedarach</name>
    <name type="common">Chinaberry tree</name>
    <dbReference type="NCBI Taxonomy" id="155640"/>
    <lineage>
        <taxon>Eukaryota</taxon>
        <taxon>Viridiplantae</taxon>
        <taxon>Streptophyta</taxon>
        <taxon>Embryophyta</taxon>
        <taxon>Tracheophyta</taxon>
        <taxon>Spermatophyta</taxon>
        <taxon>Magnoliopsida</taxon>
        <taxon>eudicotyledons</taxon>
        <taxon>Gunneridae</taxon>
        <taxon>Pentapetalae</taxon>
        <taxon>rosids</taxon>
        <taxon>malvids</taxon>
        <taxon>Sapindales</taxon>
        <taxon>Meliaceae</taxon>
        <taxon>Melia</taxon>
    </lineage>
</organism>
<keyword evidence="2" id="KW-1185">Reference proteome</keyword>
<dbReference type="Proteomes" id="UP001164539">
    <property type="component" value="Chromosome 4"/>
</dbReference>
<protein>
    <submittedName>
        <fullName evidence="1">Peptide chain release factor</fullName>
    </submittedName>
</protein>
<evidence type="ECO:0000313" key="2">
    <source>
        <dbReference type="Proteomes" id="UP001164539"/>
    </source>
</evidence>
<dbReference type="EMBL" id="CM051397">
    <property type="protein sequence ID" value="KAJ4719349.1"/>
    <property type="molecule type" value="Genomic_DNA"/>
</dbReference>
<gene>
    <name evidence="1" type="ORF">OWV82_007339</name>
</gene>
<reference evidence="1 2" key="1">
    <citation type="journal article" date="2023" name="Science">
        <title>Complex scaffold remodeling in plant triterpene biosynthesis.</title>
        <authorList>
            <person name="De La Pena R."/>
            <person name="Hodgson H."/>
            <person name="Liu J.C."/>
            <person name="Stephenson M.J."/>
            <person name="Martin A.C."/>
            <person name="Owen C."/>
            <person name="Harkess A."/>
            <person name="Leebens-Mack J."/>
            <person name="Jimenez L.E."/>
            <person name="Osbourn A."/>
            <person name="Sattely E.S."/>
        </authorList>
    </citation>
    <scope>NUCLEOTIDE SEQUENCE [LARGE SCALE GENOMIC DNA]</scope>
    <source>
        <strain evidence="2">cv. JPN11</strain>
        <tissue evidence="1">Leaf</tissue>
    </source>
</reference>